<feature type="compositionally biased region" description="Low complexity" evidence="1">
    <location>
        <begin position="354"/>
        <end position="372"/>
    </location>
</feature>
<dbReference type="EMBL" id="CP066802">
    <property type="protein sequence ID" value="QQM67262.1"/>
    <property type="molecule type" value="Genomic_DNA"/>
</dbReference>
<sequence>MSINTSKLPALNLDVETIRTNASDLKTKAGSIRTSGASVKTTWGGMTSCYKAPEQETLYGAMNKVETDSDSLADKLETIAGALSTFADTADGIKTSSQDLKTRADAFLASVASDPDWQYDQSKIDKHDGFLKEANALQVSMWEAERTCANKIRALDLLAPYHADKQSAKDNLAYGASTIPDRSTDMAWGNPVERQDRCYKKPFVSVWRAAWDDAIMGTVNGVTGLVGLQIGNVRFTHPQDPNRLAQFPVAADIDRGWDVAFQSWQPILGLVGVKWDEYGNLLPRKDEYKVEAYANIGKGLAHADQWGTDPLRAGIGTAVDLGTLLIPGAGWAVGAVKVGKGLRAASKAGKGLRAATKVSGAAKAAGKSATKAPSKLTGPHLHGSKARITPKIDLAEQAGKLADTTKVEALHLPEGHAHTSPSDLPRSNTPGNQAADTAGPGNTHHLEDPNPQPSSPHSQAQAPQPDAKTSTTETGGKTSPEASTPARDTTTQTGGHQPHDPHTSSTKHETNTLDSTAPKTDKTADQPNQEHTHTKPDNKHTSQHDHPDQDTPRHNNTKHPDHTPDHDTPDTEGNADSTPDAFNNSPVTKNGPENNWGTYVDENGVAHISPDDPRPYLNPNHRPSFQKGVVEKVWENALEAAREEGYDYVRDPLTKKRIDWNPGEPRKGVWDMGHIPRQQYRDIWRKYINGEMTPQEFRDWYNTPEHYRPELPSSNRSHKAESIP</sequence>
<evidence type="ECO:0000256" key="1">
    <source>
        <dbReference type="SAM" id="MobiDB-lite"/>
    </source>
</evidence>
<name>A0A7T7MAC5_9ACTO</name>
<evidence type="ECO:0000259" key="2">
    <source>
        <dbReference type="Pfam" id="PF14410"/>
    </source>
</evidence>
<feature type="region of interest" description="Disordered" evidence="1">
    <location>
        <begin position="703"/>
        <end position="724"/>
    </location>
</feature>
<dbReference type="RefSeq" id="WP_200275682.1">
    <property type="nucleotide sequence ID" value="NZ_CP066802.1"/>
</dbReference>
<proteinExistence type="predicted"/>
<dbReference type="AlphaFoldDB" id="A0A7T7MAC5"/>
<dbReference type="KEGG" id="awe:JG540_09750"/>
<feature type="compositionally biased region" description="Basic and acidic residues" evidence="1">
    <location>
        <begin position="519"/>
        <end position="569"/>
    </location>
</feature>
<evidence type="ECO:0000313" key="3">
    <source>
        <dbReference type="EMBL" id="QQM67262.1"/>
    </source>
</evidence>
<dbReference type="InterPro" id="IPR026835">
    <property type="entry name" value="YqcG_C"/>
</dbReference>
<feature type="region of interest" description="Disordered" evidence="1">
    <location>
        <begin position="415"/>
        <end position="624"/>
    </location>
</feature>
<keyword evidence="4" id="KW-1185">Reference proteome</keyword>
<evidence type="ECO:0000313" key="4">
    <source>
        <dbReference type="Proteomes" id="UP000595895"/>
    </source>
</evidence>
<reference evidence="3 4" key="1">
    <citation type="submission" date="2020-12" db="EMBL/GenBank/DDBJ databases">
        <authorList>
            <person name="Zhou J."/>
        </authorList>
    </citation>
    <scope>NUCLEOTIDE SEQUENCE [LARGE SCALE GENOMIC DNA]</scope>
    <source>
        <strain evidence="3 4">CCUG 61299</strain>
    </source>
</reference>
<feature type="domain" description="Toxin YqcG C-terminal" evidence="2">
    <location>
        <begin position="649"/>
        <end position="721"/>
    </location>
</feature>
<dbReference type="Pfam" id="PF14410">
    <property type="entry name" value="GH-E"/>
    <property type="match status" value="1"/>
</dbReference>
<organism evidence="3 4">
    <name type="scientific">Actinomyces weissii</name>
    <dbReference type="NCBI Taxonomy" id="675090"/>
    <lineage>
        <taxon>Bacteria</taxon>
        <taxon>Bacillati</taxon>
        <taxon>Actinomycetota</taxon>
        <taxon>Actinomycetes</taxon>
        <taxon>Actinomycetales</taxon>
        <taxon>Actinomycetaceae</taxon>
        <taxon>Actinomyces</taxon>
    </lineage>
</organism>
<gene>
    <name evidence="3" type="ORF">JG540_09750</name>
</gene>
<feature type="compositionally biased region" description="Polar residues" evidence="1">
    <location>
        <begin position="486"/>
        <end position="495"/>
    </location>
</feature>
<accession>A0A7T7MAC5</accession>
<dbReference type="Gene3D" id="1.10.287.1060">
    <property type="entry name" value="ESAT-6-like"/>
    <property type="match status" value="1"/>
</dbReference>
<feature type="compositionally biased region" description="Low complexity" evidence="1">
    <location>
        <begin position="468"/>
        <end position="481"/>
    </location>
</feature>
<protein>
    <recommendedName>
        <fullName evidence="2">Toxin YqcG C-terminal domain-containing protein</fullName>
    </recommendedName>
</protein>
<feature type="compositionally biased region" description="Polar residues" evidence="1">
    <location>
        <begin position="419"/>
        <end position="435"/>
    </location>
</feature>
<feature type="region of interest" description="Disordered" evidence="1">
    <location>
        <begin position="353"/>
        <end position="387"/>
    </location>
</feature>
<feature type="compositionally biased region" description="Polar residues" evidence="1">
    <location>
        <begin position="574"/>
        <end position="597"/>
    </location>
</feature>
<dbReference type="Proteomes" id="UP000595895">
    <property type="component" value="Chromosome"/>
</dbReference>
<feature type="compositionally biased region" description="Basic and acidic residues" evidence="1">
    <location>
        <begin position="497"/>
        <end position="511"/>
    </location>
</feature>